<sequence length="96" mass="10544">MSSPARGQKLGRRSYGAILRVALYRQAGSGTRYYHLSYGHASRLGCNESSDNSPTPPLSPQPTKDSEFSTTFSPDLNEALNQHYDVSLNMQLAKPP</sequence>
<dbReference type="Proteomes" id="UP000024635">
    <property type="component" value="Unassembled WGS sequence"/>
</dbReference>
<evidence type="ECO:0000313" key="2">
    <source>
        <dbReference type="EMBL" id="EYC44848.1"/>
    </source>
</evidence>
<evidence type="ECO:0000256" key="1">
    <source>
        <dbReference type="SAM" id="MobiDB-lite"/>
    </source>
</evidence>
<feature type="region of interest" description="Disordered" evidence="1">
    <location>
        <begin position="44"/>
        <end position="73"/>
    </location>
</feature>
<evidence type="ECO:0000313" key="3">
    <source>
        <dbReference type="Proteomes" id="UP000024635"/>
    </source>
</evidence>
<dbReference type="AlphaFoldDB" id="A0A016X0P9"/>
<protein>
    <submittedName>
        <fullName evidence="2">Uncharacterized protein</fullName>
    </submittedName>
</protein>
<comment type="caution">
    <text evidence="2">The sequence shown here is derived from an EMBL/GenBank/DDBJ whole genome shotgun (WGS) entry which is preliminary data.</text>
</comment>
<gene>
    <name evidence="2" type="primary">Acey_s0447.g1611</name>
    <name evidence="2" type="ORF">Y032_0447g1611</name>
</gene>
<reference evidence="3" key="1">
    <citation type="journal article" date="2015" name="Nat. Genet.">
        <title>The genome and transcriptome of the zoonotic hookworm Ancylostoma ceylanicum identify infection-specific gene families.</title>
        <authorList>
            <person name="Schwarz E.M."/>
            <person name="Hu Y."/>
            <person name="Antoshechkin I."/>
            <person name="Miller M.M."/>
            <person name="Sternberg P.W."/>
            <person name="Aroian R.V."/>
        </authorList>
    </citation>
    <scope>NUCLEOTIDE SEQUENCE</scope>
    <source>
        <strain evidence="3">HY135</strain>
    </source>
</reference>
<organism evidence="2 3">
    <name type="scientific">Ancylostoma ceylanicum</name>
    <dbReference type="NCBI Taxonomy" id="53326"/>
    <lineage>
        <taxon>Eukaryota</taxon>
        <taxon>Metazoa</taxon>
        <taxon>Ecdysozoa</taxon>
        <taxon>Nematoda</taxon>
        <taxon>Chromadorea</taxon>
        <taxon>Rhabditida</taxon>
        <taxon>Rhabditina</taxon>
        <taxon>Rhabditomorpha</taxon>
        <taxon>Strongyloidea</taxon>
        <taxon>Ancylostomatidae</taxon>
        <taxon>Ancylostomatinae</taxon>
        <taxon>Ancylostoma</taxon>
    </lineage>
</organism>
<proteinExistence type="predicted"/>
<accession>A0A016X0P9</accession>
<keyword evidence="3" id="KW-1185">Reference proteome</keyword>
<dbReference type="EMBL" id="JARK01000047">
    <property type="protein sequence ID" value="EYC44848.1"/>
    <property type="molecule type" value="Genomic_DNA"/>
</dbReference>
<name>A0A016X0P9_9BILA</name>